<proteinExistence type="predicted"/>
<evidence type="ECO:0000259" key="2">
    <source>
        <dbReference type="Pfam" id="PF13568"/>
    </source>
</evidence>
<dbReference type="KEGG" id="als:DJ013_14525"/>
<reference evidence="3 4" key="1">
    <citation type="submission" date="2018-05" db="EMBL/GenBank/DDBJ databases">
        <title>Complete genome sequence of Arcticibacterium luteifluviistationis SM1504T, a cytophagaceae bacterium isolated from Arctic surface seawater.</title>
        <authorList>
            <person name="Li Y."/>
            <person name="Qin Q.-L."/>
        </authorList>
    </citation>
    <scope>NUCLEOTIDE SEQUENCE [LARGE SCALE GENOMIC DNA]</scope>
    <source>
        <strain evidence="3 4">SM1504</strain>
    </source>
</reference>
<feature type="domain" description="Outer membrane protein beta-barrel" evidence="2">
    <location>
        <begin position="193"/>
        <end position="364"/>
    </location>
</feature>
<dbReference type="InterPro" id="IPR025665">
    <property type="entry name" value="Beta-barrel_OMP_2"/>
</dbReference>
<dbReference type="AlphaFoldDB" id="A0A2Z4GE59"/>
<feature type="compositionally biased region" description="Acidic residues" evidence="1">
    <location>
        <begin position="162"/>
        <end position="176"/>
    </location>
</feature>
<dbReference type="OrthoDB" id="891525at2"/>
<dbReference type="Pfam" id="PF13568">
    <property type="entry name" value="OMP_b-brl_2"/>
    <property type="match status" value="1"/>
</dbReference>
<evidence type="ECO:0000313" key="3">
    <source>
        <dbReference type="EMBL" id="AWV99315.1"/>
    </source>
</evidence>
<sequence>MRNPSLIMKTVSLVMKPCNLESDLDGLRVSFLNNNFIKSQLTMKKLLVLVSLISFITTPNKAFSKAWAAVDTTILSFSDNSLNKRVTVISTGNKDLDIPISFNLEKLLTELGLDEEQTQSILSNIKNDKYQSDTLNVISPSGQKLQILGIASPHKFPREEEYTNEYESEDNWESESNEDKYSPESSPKFFPKSDFGFYFGLNNYKNSSSTAPSQLSKLRPWGSRYVAFSFRKNATISKSKNLDLALSYGPEFAIYNFMFENSNGLLNQNDQVSFETLEYDTKKSKLTVPYINLPILLSLGTKNKGFKLSLGGYMGYRIGSHTKTKDTDGNKEKIRDGFNLHRFNYGLTSEIGKKSGLSFFFRYDLRPLFESNQINAKKIQAYSFGIRL</sequence>
<accession>A0A2Z4GE59</accession>
<gene>
    <name evidence="3" type="ORF">DJ013_14525</name>
</gene>
<name>A0A2Z4GE59_9BACT</name>
<dbReference type="EMBL" id="CP029480">
    <property type="protein sequence ID" value="AWV99315.1"/>
    <property type="molecule type" value="Genomic_DNA"/>
</dbReference>
<protein>
    <recommendedName>
        <fullName evidence="2">Outer membrane protein beta-barrel domain-containing protein</fullName>
    </recommendedName>
</protein>
<dbReference type="Proteomes" id="UP000249873">
    <property type="component" value="Chromosome"/>
</dbReference>
<keyword evidence="4" id="KW-1185">Reference proteome</keyword>
<evidence type="ECO:0000313" key="4">
    <source>
        <dbReference type="Proteomes" id="UP000249873"/>
    </source>
</evidence>
<evidence type="ECO:0000256" key="1">
    <source>
        <dbReference type="SAM" id="MobiDB-lite"/>
    </source>
</evidence>
<organism evidence="3 4">
    <name type="scientific">Arcticibacterium luteifluviistationis</name>
    <dbReference type="NCBI Taxonomy" id="1784714"/>
    <lineage>
        <taxon>Bacteria</taxon>
        <taxon>Pseudomonadati</taxon>
        <taxon>Bacteroidota</taxon>
        <taxon>Cytophagia</taxon>
        <taxon>Cytophagales</taxon>
        <taxon>Leadbetterellaceae</taxon>
        <taxon>Arcticibacterium</taxon>
    </lineage>
</organism>
<feature type="region of interest" description="Disordered" evidence="1">
    <location>
        <begin position="159"/>
        <end position="185"/>
    </location>
</feature>